<dbReference type="InterPro" id="IPR011010">
    <property type="entry name" value="DNA_brk_join_enz"/>
</dbReference>
<name>A0A1T4PS04_9GAMM</name>
<evidence type="ECO:0000313" key="4">
    <source>
        <dbReference type="EMBL" id="SJZ94209.1"/>
    </source>
</evidence>
<dbReference type="Pfam" id="PF12834">
    <property type="entry name" value="Phage_int_SAM_2"/>
    <property type="match status" value="1"/>
</dbReference>
<dbReference type="EMBL" id="FUXP01000003">
    <property type="protein sequence ID" value="SJZ94209.1"/>
    <property type="molecule type" value="Genomic_DNA"/>
</dbReference>
<dbReference type="AlphaFoldDB" id="A0A1T4PS04"/>
<sequence>MSKKSEARSSARGAAKAAGGAHLTKQARLGTLTRLFQHLEHFGFQVAGPGALREKHVVHYIESRLAEGKSLRTLQNEAAHIRSAMRAVGRHQAADSVSICNAALRISGTDRSGTKTAATPEQYQAAIAAASAIDPGLVAVLKLERTLGLRAAEAVRCGPSLSSWERDLRAGKPVTIIHGTKGGRRRDSEPANRLLALEAVSEARSVADARGAKLIGCPDLRAAMTWYRNIMHRAISPLAGITGHCLRYAYAADRLAAYEGSGEARREALAQTSIDLGHGDGRGQYVQAVYTR</sequence>
<evidence type="ECO:0000256" key="1">
    <source>
        <dbReference type="SAM" id="MobiDB-lite"/>
    </source>
</evidence>
<dbReference type="RefSeq" id="WP_078757938.1">
    <property type="nucleotide sequence ID" value="NZ_FUXP01000003.1"/>
</dbReference>
<dbReference type="OrthoDB" id="6441149at2"/>
<evidence type="ECO:0000259" key="3">
    <source>
        <dbReference type="Pfam" id="PF12835"/>
    </source>
</evidence>
<dbReference type="InterPro" id="IPR024456">
    <property type="entry name" value="Integrase_catalytic_putative"/>
</dbReference>
<feature type="domain" description="Integrase catalytic" evidence="3">
    <location>
        <begin position="106"/>
        <end position="253"/>
    </location>
</feature>
<dbReference type="InterPro" id="IPR024457">
    <property type="entry name" value="Putative_integrase_N"/>
</dbReference>
<organism evidence="4 5">
    <name type="scientific">Lysobacter spongiicola DSM 21749</name>
    <dbReference type="NCBI Taxonomy" id="1122188"/>
    <lineage>
        <taxon>Bacteria</taxon>
        <taxon>Pseudomonadati</taxon>
        <taxon>Pseudomonadota</taxon>
        <taxon>Gammaproteobacteria</taxon>
        <taxon>Lysobacterales</taxon>
        <taxon>Lysobacteraceae</taxon>
        <taxon>Novilysobacter</taxon>
    </lineage>
</organism>
<dbReference type="GO" id="GO:0003677">
    <property type="term" value="F:DNA binding"/>
    <property type="evidence" value="ECO:0007669"/>
    <property type="project" value="InterPro"/>
</dbReference>
<dbReference type="Proteomes" id="UP000190061">
    <property type="component" value="Unassembled WGS sequence"/>
</dbReference>
<accession>A0A1T4PS04</accession>
<gene>
    <name evidence="4" type="ORF">SAMN02745674_01352</name>
</gene>
<evidence type="ECO:0000259" key="2">
    <source>
        <dbReference type="Pfam" id="PF12834"/>
    </source>
</evidence>
<feature type="domain" description="Putative integrase N-terminal" evidence="2">
    <location>
        <begin position="15"/>
        <end position="94"/>
    </location>
</feature>
<feature type="compositionally biased region" description="Low complexity" evidence="1">
    <location>
        <begin position="10"/>
        <end position="21"/>
    </location>
</feature>
<dbReference type="SUPFAM" id="SSF56349">
    <property type="entry name" value="DNA breaking-rejoining enzymes"/>
    <property type="match status" value="1"/>
</dbReference>
<evidence type="ECO:0000313" key="5">
    <source>
        <dbReference type="Proteomes" id="UP000190061"/>
    </source>
</evidence>
<feature type="region of interest" description="Disordered" evidence="1">
    <location>
        <begin position="1"/>
        <end position="22"/>
    </location>
</feature>
<reference evidence="4 5" key="1">
    <citation type="submission" date="2017-02" db="EMBL/GenBank/DDBJ databases">
        <authorList>
            <person name="Peterson S.W."/>
        </authorList>
    </citation>
    <scope>NUCLEOTIDE SEQUENCE [LARGE SCALE GENOMIC DNA]</scope>
    <source>
        <strain evidence="4 5">DSM 21749</strain>
    </source>
</reference>
<dbReference type="Pfam" id="PF12835">
    <property type="entry name" value="Integrase_1"/>
    <property type="match status" value="1"/>
</dbReference>
<proteinExistence type="predicted"/>
<protein>
    <submittedName>
        <fullName evidence="4">Phage integrase, N-terminal</fullName>
    </submittedName>
</protein>
<keyword evidence="5" id="KW-1185">Reference proteome</keyword>